<feature type="transmembrane region" description="Helical" evidence="10">
    <location>
        <begin position="191"/>
        <end position="214"/>
    </location>
</feature>
<evidence type="ECO:0000256" key="1">
    <source>
        <dbReference type="ARBA" id="ARBA00004651"/>
    </source>
</evidence>
<feature type="transmembrane region" description="Helical" evidence="10">
    <location>
        <begin position="324"/>
        <end position="346"/>
    </location>
</feature>
<feature type="region of interest" description="Disordered" evidence="9">
    <location>
        <begin position="645"/>
        <end position="668"/>
    </location>
</feature>
<reference evidence="15" key="1">
    <citation type="journal article" date="2019" name="Int. J. Syst. Evol. Microbiol.">
        <title>The Global Catalogue of Microorganisms (GCM) 10K type strain sequencing project: providing services to taxonomists for standard genome sequencing and annotation.</title>
        <authorList>
            <consortium name="The Broad Institute Genomics Platform"/>
            <consortium name="The Broad Institute Genome Sequencing Center for Infectious Disease"/>
            <person name="Wu L."/>
            <person name="Ma J."/>
        </authorList>
    </citation>
    <scope>NUCLEOTIDE SEQUENCE [LARGE SCALE GENOMIC DNA]</scope>
    <source>
        <strain evidence="15">JCM 9381</strain>
    </source>
</reference>
<organism evidence="14 15">
    <name type="scientific">Streptomyces labedae</name>
    <dbReference type="NCBI Taxonomy" id="285569"/>
    <lineage>
        <taxon>Bacteria</taxon>
        <taxon>Bacillati</taxon>
        <taxon>Actinomycetota</taxon>
        <taxon>Actinomycetes</taxon>
        <taxon>Kitasatosporales</taxon>
        <taxon>Streptomycetaceae</taxon>
        <taxon>Streptomyces</taxon>
    </lineage>
</organism>
<feature type="transmembrane region" description="Helical" evidence="10">
    <location>
        <begin position="390"/>
        <end position="411"/>
    </location>
</feature>
<keyword evidence="4" id="KW-0479">Metal-binding</keyword>
<dbReference type="InterPro" id="IPR007348">
    <property type="entry name" value="CopC_dom"/>
</dbReference>
<dbReference type="Gene3D" id="2.60.40.1220">
    <property type="match status" value="1"/>
</dbReference>
<feature type="signal peptide" evidence="11">
    <location>
        <begin position="1"/>
        <end position="32"/>
    </location>
</feature>
<keyword evidence="15" id="KW-1185">Reference proteome</keyword>
<keyword evidence="8 10" id="KW-0472">Membrane</keyword>
<feature type="transmembrane region" description="Helical" evidence="10">
    <location>
        <begin position="234"/>
        <end position="251"/>
    </location>
</feature>
<gene>
    <name evidence="14" type="ORF">GCM10010469_01950</name>
</gene>
<dbReference type="InterPro" id="IPR032694">
    <property type="entry name" value="CopC/D"/>
</dbReference>
<evidence type="ECO:0000256" key="7">
    <source>
        <dbReference type="ARBA" id="ARBA00023008"/>
    </source>
</evidence>
<evidence type="ECO:0000256" key="2">
    <source>
        <dbReference type="ARBA" id="ARBA00022475"/>
    </source>
</evidence>
<evidence type="ECO:0000313" key="15">
    <source>
        <dbReference type="Proteomes" id="UP001500728"/>
    </source>
</evidence>
<keyword evidence="5 11" id="KW-0732">Signal</keyword>
<evidence type="ECO:0008006" key="16">
    <source>
        <dbReference type="Google" id="ProtNLM"/>
    </source>
</evidence>
<dbReference type="SUPFAM" id="SSF81296">
    <property type="entry name" value="E set domains"/>
    <property type="match status" value="1"/>
</dbReference>
<dbReference type="Pfam" id="PF05425">
    <property type="entry name" value="CopD"/>
    <property type="match status" value="1"/>
</dbReference>
<dbReference type="InterPro" id="IPR014755">
    <property type="entry name" value="Cu-Rt/internalin_Ig-like"/>
</dbReference>
<feature type="domain" description="Copper resistance protein D" evidence="13">
    <location>
        <begin position="320"/>
        <end position="409"/>
    </location>
</feature>
<feature type="compositionally biased region" description="Basic and acidic residues" evidence="9">
    <location>
        <begin position="654"/>
        <end position="668"/>
    </location>
</feature>
<evidence type="ECO:0000259" key="12">
    <source>
        <dbReference type="Pfam" id="PF04234"/>
    </source>
</evidence>
<comment type="caution">
    <text evidence="14">The sequence shown here is derived from an EMBL/GenBank/DDBJ whole genome shotgun (WGS) entry which is preliminary data.</text>
</comment>
<dbReference type="Proteomes" id="UP001500728">
    <property type="component" value="Unassembled WGS sequence"/>
</dbReference>
<name>A0ABP6QT57_9ACTN</name>
<feature type="transmembrane region" description="Helical" evidence="10">
    <location>
        <begin position="282"/>
        <end position="303"/>
    </location>
</feature>
<evidence type="ECO:0000256" key="10">
    <source>
        <dbReference type="SAM" id="Phobius"/>
    </source>
</evidence>
<feature type="transmembrane region" description="Helical" evidence="10">
    <location>
        <begin position="358"/>
        <end position="378"/>
    </location>
</feature>
<evidence type="ECO:0000256" key="4">
    <source>
        <dbReference type="ARBA" id="ARBA00022723"/>
    </source>
</evidence>
<keyword evidence="6 10" id="KW-1133">Transmembrane helix</keyword>
<keyword evidence="7" id="KW-0186">Copper</keyword>
<feature type="transmembrane region" description="Helical" evidence="10">
    <location>
        <begin position="154"/>
        <end position="171"/>
    </location>
</feature>
<evidence type="ECO:0000256" key="6">
    <source>
        <dbReference type="ARBA" id="ARBA00022989"/>
    </source>
</evidence>
<evidence type="ECO:0000256" key="5">
    <source>
        <dbReference type="ARBA" id="ARBA00022729"/>
    </source>
</evidence>
<proteinExistence type="predicted"/>
<feature type="domain" description="CopC" evidence="12">
    <location>
        <begin position="33"/>
        <end position="129"/>
    </location>
</feature>
<evidence type="ECO:0000256" key="11">
    <source>
        <dbReference type="SAM" id="SignalP"/>
    </source>
</evidence>
<dbReference type="Pfam" id="PF04234">
    <property type="entry name" value="CopC"/>
    <property type="match status" value="1"/>
</dbReference>
<dbReference type="InterPro" id="IPR014756">
    <property type="entry name" value="Ig_E-set"/>
</dbReference>
<dbReference type="RefSeq" id="WP_346150496.1">
    <property type="nucleotide sequence ID" value="NZ_BAAAUW010000001.1"/>
</dbReference>
<evidence type="ECO:0000313" key="14">
    <source>
        <dbReference type="EMBL" id="GAA3246196.1"/>
    </source>
</evidence>
<protein>
    <recommendedName>
        <fullName evidence="16">Copper transport protein</fullName>
    </recommendedName>
</protein>
<comment type="subcellular location">
    <subcellularLocation>
        <location evidence="1">Cell membrane</location>
        <topology evidence="1">Multi-pass membrane protein</topology>
    </subcellularLocation>
</comment>
<feature type="transmembrane region" description="Helical" evidence="10">
    <location>
        <begin position="258"/>
        <end position="276"/>
    </location>
</feature>
<dbReference type="PANTHER" id="PTHR34820">
    <property type="entry name" value="INNER MEMBRANE PROTEIN YEBZ"/>
    <property type="match status" value="1"/>
</dbReference>
<evidence type="ECO:0000259" key="13">
    <source>
        <dbReference type="Pfam" id="PF05425"/>
    </source>
</evidence>
<sequence>MCGAWGRRAARLAAVVLLAVVGLLTVPTSAQAHAVLLFASPAIEGAVPTAPKEVALVFDEPVRPSGAKALRVSGPGGGAVSLGAVVRSEGGKQLTAPVRESMGPGVYTVSWQAVAEDGDVMSGAYRFAVGSATAGLASGGTGGQEVSGATATAVLRWTLYAAFALALGSLAGERIAARQRAREGAAVPRSWALPGAVAGLVAALGLAVLIAGGGSLVRGMTSPSVSDLLSGRPGILAVTEAAAWLAALVALRLGWRRTAVGVLGVGAVAEGLRAHPAAESAVWGPVLITVHLVAAAVWIGALVHVLRVGRAWRWSPPARAALRGYARVALALVVTVLVTGSLSGLLMVSPLELLDTGFGRLLAVKLALVAGVCALALWARLRLSRTAPHLTARVEASALVAVLGATALLGVTQPPRDKNAALPFAPPPSGNAITVGGRADQIGIAATASTGQVVLRLTAPDTDLENDDEPAQAYKAALTLTTPAGRSRPLAVRGCGEGCFYAPVTWHKGLNLLTVRTEAEGWGGGRDTLRVMWPVRPDAELVERVVKAMRAVDGFTLHEQVASDTARAAVAPTSLKVTGEQFVDSEPYAKGQAPLSSRSTDADGNTVLALGYPGERLALELTLDAQDRVVRETLVAPNHIIRRTFTYPEPEDAGDGHDHDHAAESGGQ</sequence>
<dbReference type="InterPro" id="IPR008457">
    <property type="entry name" value="Cu-R_CopD_dom"/>
</dbReference>
<feature type="chain" id="PRO_5046186572" description="Copper transport protein" evidence="11">
    <location>
        <begin position="33"/>
        <end position="668"/>
    </location>
</feature>
<evidence type="ECO:0000256" key="9">
    <source>
        <dbReference type="SAM" id="MobiDB-lite"/>
    </source>
</evidence>
<dbReference type="EMBL" id="BAAAUW010000001">
    <property type="protein sequence ID" value="GAA3246196.1"/>
    <property type="molecule type" value="Genomic_DNA"/>
</dbReference>
<accession>A0ABP6QT57</accession>
<keyword evidence="3 10" id="KW-0812">Transmembrane</keyword>
<dbReference type="PANTHER" id="PTHR34820:SF4">
    <property type="entry name" value="INNER MEMBRANE PROTEIN YEBZ"/>
    <property type="match status" value="1"/>
</dbReference>
<evidence type="ECO:0000256" key="8">
    <source>
        <dbReference type="ARBA" id="ARBA00023136"/>
    </source>
</evidence>
<evidence type="ECO:0000256" key="3">
    <source>
        <dbReference type="ARBA" id="ARBA00022692"/>
    </source>
</evidence>
<keyword evidence="2" id="KW-1003">Cell membrane</keyword>